<dbReference type="RefSeq" id="WP_311691177.1">
    <property type="nucleotide sequence ID" value="NZ_JAVREY010000002.1"/>
</dbReference>
<evidence type="ECO:0000256" key="1">
    <source>
        <dbReference type="SAM" id="MobiDB-lite"/>
    </source>
</evidence>
<evidence type="ECO:0000313" key="3">
    <source>
        <dbReference type="EMBL" id="MDT0461801.1"/>
    </source>
</evidence>
<sequence>MAGVTPWTDRRTPPSPHLTRSHDRWPGLGVSLLGGAVAAALGLGSLTLLVILLWITSPFPDNGPGGALRLAASLWLLAHGVVLLRTDTLSGVPAPVGVTPLLLAVLPVWLLYRAGRDAVDGAEDAEDLEGAADDTPLVPARTAWPGVTAGYLGVGLVAALYASGGNLRPSWAWITLCLPLVTVVAAGAGVWTAHGRPDGPVRVRRALAWLSPAGPGPADAEGRRWLAASVRAALAGTAGLVGGGALLVGASLVWHGAATRASFLQLTAGWSGRCAVALLALALVPNAAVWGAAYALGPGFVLGAGHAMGPLSTGRPPATLPPFPLLAAVPDAGGGPLAWAVGAVPAVAGVTVGWFVAGAACRGGEPRRDRDTAWSAGRTAAAATMAALVCGVLLGGLAEAAGGPLGVAELARFGPVGWQVGGAAAGWTVAAGLPVALGVRAWRLRGSARPERSGRRRVRWSWPRQAGESPAPPAPSVPSPTVPEPAVARKPGHVLWEDPDLQPYGVLSGEGDPFLSDFGGHEPPPPPPGTNP</sequence>
<protein>
    <submittedName>
        <fullName evidence="3">DUF6350 family protein</fullName>
    </submittedName>
</protein>
<feature type="transmembrane region" description="Helical" evidence="2">
    <location>
        <begin position="232"/>
        <end position="254"/>
    </location>
</feature>
<comment type="caution">
    <text evidence="3">The sequence shown here is derived from an EMBL/GenBank/DDBJ whole genome shotgun (WGS) entry which is preliminary data.</text>
</comment>
<keyword evidence="2" id="KW-1133">Transmembrane helix</keyword>
<dbReference type="EMBL" id="JAVREY010000002">
    <property type="protein sequence ID" value="MDT0461801.1"/>
    <property type="molecule type" value="Genomic_DNA"/>
</dbReference>
<evidence type="ECO:0000256" key="2">
    <source>
        <dbReference type="SAM" id="Phobius"/>
    </source>
</evidence>
<reference evidence="4" key="1">
    <citation type="submission" date="2023-07" db="EMBL/GenBank/DDBJ databases">
        <title>30 novel species of actinomycetes from the DSMZ collection.</title>
        <authorList>
            <person name="Nouioui I."/>
        </authorList>
    </citation>
    <scope>NUCLEOTIDE SEQUENCE [LARGE SCALE GENOMIC DNA]</scope>
    <source>
        <strain evidence="4">DSM 41699</strain>
    </source>
</reference>
<feature type="transmembrane region" description="Helical" evidence="2">
    <location>
        <begin position="91"/>
        <end position="112"/>
    </location>
</feature>
<keyword evidence="2" id="KW-0812">Transmembrane</keyword>
<keyword evidence="2" id="KW-0472">Membrane</keyword>
<feature type="region of interest" description="Disordered" evidence="1">
    <location>
        <begin position="446"/>
        <end position="532"/>
    </location>
</feature>
<organism evidence="3 4">
    <name type="scientific">Streptomyces gibsoniae</name>
    <dbReference type="NCBI Taxonomy" id="3075529"/>
    <lineage>
        <taxon>Bacteria</taxon>
        <taxon>Bacillati</taxon>
        <taxon>Actinomycetota</taxon>
        <taxon>Actinomycetes</taxon>
        <taxon>Kitasatosporales</taxon>
        <taxon>Streptomycetaceae</taxon>
        <taxon>Streptomyces</taxon>
    </lineage>
</organism>
<feature type="transmembrane region" description="Helical" evidence="2">
    <location>
        <begin position="30"/>
        <end position="55"/>
    </location>
</feature>
<feature type="transmembrane region" description="Helical" evidence="2">
    <location>
        <begin position="418"/>
        <end position="439"/>
    </location>
</feature>
<gene>
    <name evidence="3" type="ORF">RM764_02075</name>
</gene>
<evidence type="ECO:0000313" key="4">
    <source>
        <dbReference type="Proteomes" id="UP001183809"/>
    </source>
</evidence>
<feature type="compositionally biased region" description="Pro residues" evidence="1">
    <location>
        <begin position="522"/>
        <end position="532"/>
    </location>
</feature>
<feature type="transmembrane region" description="Helical" evidence="2">
    <location>
        <begin position="143"/>
        <end position="164"/>
    </location>
</feature>
<feature type="transmembrane region" description="Helical" evidence="2">
    <location>
        <begin position="67"/>
        <end position="84"/>
    </location>
</feature>
<accession>A0ABU2TLI6</accession>
<feature type="transmembrane region" description="Helical" evidence="2">
    <location>
        <begin position="337"/>
        <end position="360"/>
    </location>
</feature>
<dbReference type="Pfam" id="PF19877">
    <property type="entry name" value="DUF6350"/>
    <property type="match status" value="1"/>
</dbReference>
<dbReference type="InterPro" id="IPR045931">
    <property type="entry name" value="DUF6350"/>
</dbReference>
<feature type="transmembrane region" description="Helical" evidence="2">
    <location>
        <begin position="171"/>
        <end position="193"/>
    </location>
</feature>
<proteinExistence type="predicted"/>
<feature type="transmembrane region" description="Helical" evidence="2">
    <location>
        <begin position="380"/>
        <end position="398"/>
    </location>
</feature>
<dbReference type="Proteomes" id="UP001183809">
    <property type="component" value="Unassembled WGS sequence"/>
</dbReference>
<feature type="compositionally biased region" description="Pro residues" evidence="1">
    <location>
        <begin position="470"/>
        <end position="483"/>
    </location>
</feature>
<feature type="region of interest" description="Disordered" evidence="1">
    <location>
        <begin position="1"/>
        <end position="21"/>
    </location>
</feature>
<keyword evidence="4" id="KW-1185">Reference proteome</keyword>
<name>A0ABU2TLI6_9ACTN</name>
<feature type="transmembrane region" description="Helical" evidence="2">
    <location>
        <begin position="275"/>
        <end position="296"/>
    </location>
</feature>